<proteinExistence type="predicted"/>
<name>A0A2P2IUH3_RHIMU</name>
<dbReference type="AlphaFoldDB" id="A0A2P2IUH3"/>
<dbReference type="EMBL" id="GGEC01004385">
    <property type="protein sequence ID" value="MBW84868.1"/>
    <property type="molecule type" value="Transcribed_RNA"/>
</dbReference>
<reference evidence="1" key="1">
    <citation type="submission" date="2018-02" db="EMBL/GenBank/DDBJ databases">
        <title>Rhizophora mucronata_Transcriptome.</title>
        <authorList>
            <person name="Meera S.P."/>
            <person name="Sreeshan A."/>
            <person name="Augustine A."/>
        </authorList>
    </citation>
    <scope>NUCLEOTIDE SEQUENCE</scope>
    <source>
        <tissue evidence="1">Leaf</tissue>
    </source>
</reference>
<accession>A0A2P2IUH3</accession>
<protein>
    <submittedName>
        <fullName evidence="1">Uncharacterized protein</fullName>
    </submittedName>
</protein>
<organism evidence="1">
    <name type="scientific">Rhizophora mucronata</name>
    <name type="common">Asiatic mangrove</name>
    <dbReference type="NCBI Taxonomy" id="61149"/>
    <lineage>
        <taxon>Eukaryota</taxon>
        <taxon>Viridiplantae</taxon>
        <taxon>Streptophyta</taxon>
        <taxon>Embryophyta</taxon>
        <taxon>Tracheophyta</taxon>
        <taxon>Spermatophyta</taxon>
        <taxon>Magnoliopsida</taxon>
        <taxon>eudicotyledons</taxon>
        <taxon>Gunneridae</taxon>
        <taxon>Pentapetalae</taxon>
        <taxon>rosids</taxon>
        <taxon>fabids</taxon>
        <taxon>Malpighiales</taxon>
        <taxon>Rhizophoraceae</taxon>
        <taxon>Rhizophora</taxon>
    </lineage>
</organism>
<sequence>MFSNTHNKSQFLHLESHYKIVNGKSNQVTFNQNRNPIINNIQELEL</sequence>
<evidence type="ECO:0000313" key="1">
    <source>
        <dbReference type="EMBL" id="MBW84868.1"/>
    </source>
</evidence>